<sequence>MTWRRRGTSLRSLDGSEKDGTIPPTAETALRAMRPRCQAMARLWRPEEKMARAAVGAGELADPQLMRDVRGRRGKPSAAAARRAAMDDGQGRDGSQLRMSCSGDEMQQKGGDIG</sequence>
<gene>
    <name evidence="2" type="primary">gb24232</name>
    <name evidence="2" type="ORF">PR202_gb24232</name>
</gene>
<evidence type="ECO:0000256" key="1">
    <source>
        <dbReference type="SAM" id="MobiDB-lite"/>
    </source>
</evidence>
<dbReference type="Proteomes" id="UP001054889">
    <property type="component" value="Unassembled WGS sequence"/>
</dbReference>
<keyword evidence="3" id="KW-1185">Reference proteome</keyword>
<evidence type="ECO:0000313" key="3">
    <source>
        <dbReference type="Proteomes" id="UP001054889"/>
    </source>
</evidence>
<dbReference type="AlphaFoldDB" id="A0AAV5FL47"/>
<dbReference type="EMBL" id="BQKI01000088">
    <property type="protein sequence ID" value="GJN35453.1"/>
    <property type="molecule type" value="Genomic_DNA"/>
</dbReference>
<feature type="region of interest" description="Disordered" evidence="1">
    <location>
        <begin position="1"/>
        <end position="28"/>
    </location>
</feature>
<accession>A0AAV5FL47</accession>
<feature type="region of interest" description="Disordered" evidence="1">
    <location>
        <begin position="69"/>
        <end position="114"/>
    </location>
</feature>
<proteinExistence type="predicted"/>
<evidence type="ECO:0000313" key="2">
    <source>
        <dbReference type="EMBL" id="GJN35453.1"/>
    </source>
</evidence>
<reference evidence="2" key="1">
    <citation type="journal article" date="2018" name="DNA Res.">
        <title>Multiple hybrid de novo genome assembly of finger millet, an orphan allotetraploid crop.</title>
        <authorList>
            <person name="Hatakeyama M."/>
            <person name="Aluri S."/>
            <person name="Balachadran M.T."/>
            <person name="Sivarajan S.R."/>
            <person name="Patrignani A."/>
            <person name="Gruter S."/>
            <person name="Poveda L."/>
            <person name="Shimizu-Inatsugi R."/>
            <person name="Baeten J."/>
            <person name="Francoijs K.J."/>
            <person name="Nataraja K.N."/>
            <person name="Reddy Y.A.N."/>
            <person name="Phadnis S."/>
            <person name="Ravikumar R.L."/>
            <person name="Schlapbach R."/>
            <person name="Sreeman S.M."/>
            <person name="Shimizu K.K."/>
        </authorList>
    </citation>
    <scope>NUCLEOTIDE SEQUENCE</scope>
</reference>
<protein>
    <submittedName>
        <fullName evidence="2">Uncharacterized protein</fullName>
    </submittedName>
</protein>
<comment type="caution">
    <text evidence="2">The sequence shown here is derived from an EMBL/GenBank/DDBJ whole genome shotgun (WGS) entry which is preliminary data.</text>
</comment>
<name>A0AAV5FL47_ELECO</name>
<reference evidence="2" key="2">
    <citation type="submission" date="2021-12" db="EMBL/GenBank/DDBJ databases">
        <title>Resequencing data analysis of finger millet.</title>
        <authorList>
            <person name="Hatakeyama M."/>
            <person name="Aluri S."/>
            <person name="Balachadran M.T."/>
            <person name="Sivarajan S.R."/>
            <person name="Poveda L."/>
            <person name="Shimizu-Inatsugi R."/>
            <person name="Schlapbach R."/>
            <person name="Sreeman S.M."/>
            <person name="Shimizu K.K."/>
        </authorList>
    </citation>
    <scope>NUCLEOTIDE SEQUENCE</scope>
</reference>
<organism evidence="2 3">
    <name type="scientific">Eleusine coracana subsp. coracana</name>
    <dbReference type="NCBI Taxonomy" id="191504"/>
    <lineage>
        <taxon>Eukaryota</taxon>
        <taxon>Viridiplantae</taxon>
        <taxon>Streptophyta</taxon>
        <taxon>Embryophyta</taxon>
        <taxon>Tracheophyta</taxon>
        <taxon>Spermatophyta</taxon>
        <taxon>Magnoliopsida</taxon>
        <taxon>Liliopsida</taxon>
        <taxon>Poales</taxon>
        <taxon>Poaceae</taxon>
        <taxon>PACMAD clade</taxon>
        <taxon>Chloridoideae</taxon>
        <taxon>Cynodonteae</taxon>
        <taxon>Eleusininae</taxon>
        <taxon>Eleusine</taxon>
    </lineage>
</organism>